<reference evidence="5" key="2">
    <citation type="submission" date="2021-04" db="EMBL/GenBank/DDBJ databases">
        <authorList>
            <person name="Gilroy R."/>
        </authorList>
    </citation>
    <scope>NUCLEOTIDE SEQUENCE</scope>
    <source>
        <strain evidence="5">378</strain>
    </source>
</reference>
<sequence length="476" mass="52604">MPQPYSAPLATSSAAFAGSVTTLKKPELLAPAGSLNHLYMACDYGADAVYAGIPRWSLRVRGNGFTRDDFATGINYAHEHGKKFFAVLNVIPHMRRTQSFLPALDEVAALKPDAFIMADPGLIDIALNRYPEIPVHLSVQANTVNSGTVKFWQKLGVKRCILARELSLNEIEMIRQDCPDMELEVFVHGALCIAVSGRCLISGLLSRRDANVGTCNNSCRWNYRTRDLHLEDAATTERLADAAQLARTAIASQSTAAINPLDERDKPALRTEIEETDKREGQWMPMEEDEHGSYLMNSRDLCALPVLKRLMEIGVDSLKIEGRSRSPFYAGAVSRAYRLAIDALSANPEAEIPEESWTIVRSIPARGYTTALLEPHDAHETQDYGTNVPNKGYWQVVGQVESQENGSLYIRVKNRFTNTSKLMVYTPQGAISLDGSTLRNKQGTPTDVAPGDGHFVYLDCAQPVDIRTAVLLRDDH</sequence>
<dbReference type="Pfam" id="PF16325">
    <property type="entry name" value="Peptidase_U32_C"/>
    <property type="match status" value="1"/>
</dbReference>
<accession>A0A948TEG0</accession>
<evidence type="ECO:0000313" key="5">
    <source>
        <dbReference type="EMBL" id="MBU3843516.1"/>
    </source>
</evidence>
<evidence type="ECO:0000256" key="1">
    <source>
        <dbReference type="ARBA" id="ARBA00022670"/>
    </source>
</evidence>
<dbReference type="InterPro" id="IPR032525">
    <property type="entry name" value="Peptidase_U32_C"/>
</dbReference>
<dbReference type="InterPro" id="IPR001539">
    <property type="entry name" value="Peptidase_U32"/>
</dbReference>
<dbReference type="GO" id="GO:0008233">
    <property type="term" value="F:peptidase activity"/>
    <property type="evidence" value="ECO:0007669"/>
    <property type="project" value="UniProtKB-KW"/>
</dbReference>
<keyword evidence="2" id="KW-0378">Hydrolase</keyword>
<comment type="similarity">
    <text evidence="3">Belongs to the peptidase U32 family.</text>
</comment>
<dbReference type="GO" id="GO:0006508">
    <property type="term" value="P:proteolysis"/>
    <property type="evidence" value="ECO:0007669"/>
    <property type="project" value="UniProtKB-KW"/>
</dbReference>
<evidence type="ECO:0000256" key="2">
    <source>
        <dbReference type="ARBA" id="ARBA00022801"/>
    </source>
</evidence>
<dbReference type="AlphaFoldDB" id="A0A948TEG0"/>
<dbReference type="Proteomes" id="UP000733611">
    <property type="component" value="Unassembled WGS sequence"/>
</dbReference>
<protein>
    <submittedName>
        <fullName evidence="5">U32 family peptidase C-terminal domain-containing protein</fullName>
    </submittedName>
</protein>
<dbReference type="PROSITE" id="PS01276">
    <property type="entry name" value="PEPTIDASE_U32"/>
    <property type="match status" value="1"/>
</dbReference>
<dbReference type="EMBL" id="JAHLFE010000022">
    <property type="protein sequence ID" value="MBU3843516.1"/>
    <property type="molecule type" value="Genomic_DNA"/>
</dbReference>
<name>A0A948TEG0_9GAMM</name>
<reference evidence="5" key="1">
    <citation type="journal article" date="2021" name="PeerJ">
        <title>Extensive microbial diversity within the chicken gut microbiome revealed by metagenomics and culture.</title>
        <authorList>
            <person name="Gilroy R."/>
            <person name="Ravi A."/>
            <person name="Getino M."/>
            <person name="Pursley I."/>
            <person name="Horton D.L."/>
            <person name="Alikhan N.F."/>
            <person name="Baker D."/>
            <person name="Gharbi K."/>
            <person name="Hall N."/>
            <person name="Watson M."/>
            <person name="Adriaenssens E.M."/>
            <person name="Foster-Nyarko E."/>
            <person name="Jarju S."/>
            <person name="Secka A."/>
            <person name="Antonio M."/>
            <person name="Oren A."/>
            <person name="Chaudhuri R.R."/>
            <person name="La Ragione R."/>
            <person name="Hildebrand F."/>
            <person name="Pallen M.J."/>
        </authorList>
    </citation>
    <scope>NUCLEOTIDE SEQUENCE</scope>
    <source>
        <strain evidence="5">378</strain>
    </source>
</reference>
<organism evidence="5 6">
    <name type="scientific">Candidatus Anaerobiospirillum pullicola</name>
    <dbReference type="NCBI Taxonomy" id="2838451"/>
    <lineage>
        <taxon>Bacteria</taxon>
        <taxon>Pseudomonadati</taxon>
        <taxon>Pseudomonadota</taxon>
        <taxon>Gammaproteobacteria</taxon>
        <taxon>Aeromonadales</taxon>
        <taxon>Succinivibrionaceae</taxon>
        <taxon>Anaerobiospirillum</taxon>
    </lineage>
</organism>
<evidence type="ECO:0000256" key="3">
    <source>
        <dbReference type="ARBA" id="ARBA00038374"/>
    </source>
</evidence>
<feature type="domain" description="Peptidase family U32 C-terminal" evidence="4">
    <location>
        <begin position="394"/>
        <end position="473"/>
    </location>
</feature>
<dbReference type="Pfam" id="PF01136">
    <property type="entry name" value="Peptidase_U32"/>
    <property type="match status" value="1"/>
</dbReference>
<dbReference type="PANTHER" id="PTHR30217">
    <property type="entry name" value="PEPTIDASE U32 FAMILY"/>
    <property type="match status" value="1"/>
</dbReference>
<gene>
    <name evidence="5" type="ORF">H9847_01385</name>
</gene>
<dbReference type="PANTHER" id="PTHR30217:SF6">
    <property type="entry name" value="TRNA HYDROXYLATION PROTEIN P"/>
    <property type="match status" value="1"/>
</dbReference>
<proteinExistence type="inferred from homology"/>
<dbReference type="InterPro" id="IPR051454">
    <property type="entry name" value="RNA/ubiquinone_mod_enzymes"/>
</dbReference>
<comment type="caution">
    <text evidence="5">The sequence shown here is derived from an EMBL/GenBank/DDBJ whole genome shotgun (WGS) entry which is preliminary data.</text>
</comment>
<keyword evidence="1" id="KW-0645">Protease</keyword>
<dbReference type="Gene3D" id="2.40.30.10">
    <property type="entry name" value="Translation factors"/>
    <property type="match status" value="1"/>
</dbReference>
<evidence type="ECO:0000259" key="4">
    <source>
        <dbReference type="Pfam" id="PF16325"/>
    </source>
</evidence>
<evidence type="ECO:0000313" key="6">
    <source>
        <dbReference type="Proteomes" id="UP000733611"/>
    </source>
</evidence>